<comment type="caution">
    <text evidence="2">The sequence shown here is derived from an EMBL/GenBank/DDBJ whole genome shotgun (WGS) entry which is preliminary data.</text>
</comment>
<accession>A0A124HQB4</accession>
<gene>
    <name evidence="2" type="ORF">AQJ30_27640</name>
</gene>
<keyword evidence="3" id="KW-1185">Reference proteome</keyword>
<feature type="transmembrane region" description="Helical" evidence="1">
    <location>
        <begin position="79"/>
        <end position="98"/>
    </location>
</feature>
<keyword evidence="1" id="KW-0472">Membrane</keyword>
<dbReference type="RefSeq" id="WP_067239408.1">
    <property type="nucleotide sequence ID" value="NZ_KQ948560.1"/>
</dbReference>
<evidence type="ECO:0000313" key="2">
    <source>
        <dbReference type="EMBL" id="KUN34844.1"/>
    </source>
</evidence>
<feature type="transmembrane region" description="Helical" evidence="1">
    <location>
        <begin position="18"/>
        <end position="35"/>
    </location>
</feature>
<dbReference type="AlphaFoldDB" id="A0A124HQB4"/>
<proteinExistence type="predicted"/>
<sequence length="147" mass="16197">MRAAAQWVRHELGRRGQFLVFMGIGKICWGVSLIVEPPITLGLGLLTHFAPLHCWAWVWILAGAGTFTSAWLPFARDRWGFVIASAPPALWAFAYGWAGLVGDYARGLWVFVWYMTSHCGVIWCASRVPPESGSADRPDPVGEGRPG</sequence>
<protein>
    <submittedName>
        <fullName evidence="2">Uncharacterized protein</fullName>
    </submittedName>
</protein>
<reference evidence="2 3" key="1">
    <citation type="submission" date="2015-10" db="EMBL/GenBank/DDBJ databases">
        <title>Draft genome sequence of Streptomyces longwoodensis DSM 41677, type strain for the species Streptomyces longwoodensis.</title>
        <authorList>
            <person name="Ruckert C."/>
            <person name="Winkler A."/>
            <person name="Kalinowski J."/>
            <person name="Kampfer P."/>
            <person name="Glaeser S."/>
        </authorList>
    </citation>
    <scope>NUCLEOTIDE SEQUENCE [LARGE SCALE GENOMIC DNA]</scope>
    <source>
        <strain evidence="2 3">DSM 41677</strain>
    </source>
</reference>
<dbReference type="STRING" id="68231.AQJ30_27640"/>
<dbReference type="Proteomes" id="UP000053271">
    <property type="component" value="Unassembled WGS sequence"/>
</dbReference>
<organism evidence="2 3">
    <name type="scientific">Streptomyces longwoodensis</name>
    <dbReference type="NCBI Taxonomy" id="68231"/>
    <lineage>
        <taxon>Bacteria</taxon>
        <taxon>Bacillati</taxon>
        <taxon>Actinomycetota</taxon>
        <taxon>Actinomycetes</taxon>
        <taxon>Kitasatosporales</taxon>
        <taxon>Streptomycetaceae</taxon>
        <taxon>Streptomyces</taxon>
    </lineage>
</organism>
<feature type="transmembrane region" description="Helical" evidence="1">
    <location>
        <begin position="55"/>
        <end position="72"/>
    </location>
</feature>
<keyword evidence="1" id="KW-1133">Transmembrane helix</keyword>
<name>A0A124HQB4_9ACTN</name>
<evidence type="ECO:0000313" key="3">
    <source>
        <dbReference type="Proteomes" id="UP000053271"/>
    </source>
</evidence>
<dbReference type="GeneID" id="91428349"/>
<dbReference type="EMBL" id="LMWS01000035">
    <property type="protein sequence ID" value="KUN34844.1"/>
    <property type="molecule type" value="Genomic_DNA"/>
</dbReference>
<evidence type="ECO:0000256" key="1">
    <source>
        <dbReference type="SAM" id="Phobius"/>
    </source>
</evidence>
<keyword evidence="1" id="KW-0812">Transmembrane</keyword>